<reference evidence="2" key="3">
    <citation type="submission" date="2025-09" db="UniProtKB">
        <authorList>
            <consortium name="Ensembl"/>
        </authorList>
    </citation>
    <scope>IDENTIFICATION</scope>
</reference>
<dbReference type="Proteomes" id="UP000694402">
    <property type="component" value="Unassembled WGS sequence"/>
</dbReference>
<sequence length="171" mass="19858">CALINELCCKHYCDHRTKNNKNRLDFQPRDKVCCTKNGYVTDRNKEVSPEAEDLENGYVSDRARTKQRLPGLDGGERLRGNGATQRDGSGDKMKSKEKNKERLCNGEIFFIKHDVTEEEAGSQRSRKQRYLTLDDGDGRMLCVSFRELQRECKLQHAWARTIHTFQVCVWE</sequence>
<organism evidence="2 3">
    <name type="scientific">Oncorhynchus tshawytscha</name>
    <name type="common">Chinook salmon</name>
    <name type="synonym">Salmo tshawytscha</name>
    <dbReference type="NCBI Taxonomy" id="74940"/>
    <lineage>
        <taxon>Eukaryota</taxon>
        <taxon>Metazoa</taxon>
        <taxon>Chordata</taxon>
        <taxon>Craniata</taxon>
        <taxon>Vertebrata</taxon>
        <taxon>Euteleostomi</taxon>
        <taxon>Actinopterygii</taxon>
        <taxon>Neopterygii</taxon>
        <taxon>Teleostei</taxon>
        <taxon>Protacanthopterygii</taxon>
        <taxon>Salmoniformes</taxon>
        <taxon>Salmonidae</taxon>
        <taxon>Salmoninae</taxon>
        <taxon>Oncorhynchus</taxon>
    </lineage>
</organism>
<accession>A0AAZ3SPQ5</accession>
<keyword evidence="3" id="KW-1185">Reference proteome</keyword>
<reference evidence="2" key="2">
    <citation type="submission" date="2025-08" db="UniProtKB">
        <authorList>
            <consortium name="Ensembl"/>
        </authorList>
    </citation>
    <scope>IDENTIFICATION</scope>
</reference>
<dbReference type="Ensembl" id="ENSOTST00005192365.1">
    <property type="protein sequence ID" value="ENSOTSP00005155107.1"/>
    <property type="gene ID" value="ENSOTSG00005056282.1"/>
</dbReference>
<evidence type="ECO:0000313" key="2">
    <source>
        <dbReference type="Ensembl" id="ENSOTSP00005155107.1"/>
    </source>
</evidence>
<dbReference type="AlphaFoldDB" id="A0AAZ3SPQ5"/>
<protein>
    <submittedName>
        <fullName evidence="2">Uncharacterized protein</fullName>
    </submittedName>
</protein>
<proteinExistence type="predicted"/>
<name>A0AAZ3SPQ5_ONCTS</name>
<feature type="region of interest" description="Disordered" evidence="1">
    <location>
        <begin position="45"/>
        <end position="99"/>
    </location>
</feature>
<dbReference type="GeneTree" id="ENSGT00950000185293"/>
<reference evidence="3" key="1">
    <citation type="journal article" date="2018" name="PLoS ONE">
        <title>Chinook salmon (Oncorhynchus tshawytscha) genome and transcriptome.</title>
        <authorList>
            <person name="Christensen K.A."/>
            <person name="Leong J.S."/>
            <person name="Sakhrani D."/>
            <person name="Biagi C.A."/>
            <person name="Minkley D.R."/>
            <person name="Withler R.E."/>
            <person name="Rondeau E.B."/>
            <person name="Koop B.F."/>
            <person name="Devlin R.H."/>
        </authorList>
    </citation>
    <scope>NUCLEOTIDE SEQUENCE [LARGE SCALE GENOMIC DNA]</scope>
</reference>
<evidence type="ECO:0000313" key="3">
    <source>
        <dbReference type="Proteomes" id="UP000694402"/>
    </source>
</evidence>
<gene>
    <name evidence="2" type="primary">MIXL1</name>
</gene>
<evidence type="ECO:0000256" key="1">
    <source>
        <dbReference type="SAM" id="MobiDB-lite"/>
    </source>
</evidence>
<feature type="compositionally biased region" description="Basic and acidic residues" evidence="1">
    <location>
        <begin position="88"/>
        <end position="99"/>
    </location>
</feature>